<name>A0ABP7D3Y9_9MICC</name>
<proteinExistence type="predicted"/>
<comment type="caution">
    <text evidence="2">The sequence shown here is derived from an EMBL/GenBank/DDBJ whole genome shotgun (WGS) entry which is preliminary data.</text>
</comment>
<accession>A0ABP7D3Y9</accession>
<keyword evidence="1" id="KW-0472">Membrane</keyword>
<keyword evidence="1" id="KW-0812">Transmembrane</keyword>
<gene>
    <name evidence="2" type="ORF">GCM10022377_10320</name>
</gene>
<sequence>MLEQLPLAAIGAIGTPGLLALAVYLVLTGRIVPRSTLEDVKAGLVEQLTFWRTTAQKKDHTIELLSEANRILADETGASVTKVMGAIQDKAGVHDG</sequence>
<evidence type="ECO:0008006" key="4">
    <source>
        <dbReference type="Google" id="ProtNLM"/>
    </source>
</evidence>
<feature type="transmembrane region" description="Helical" evidence="1">
    <location>
        <begin position="6"/>
        <end position="27"/>
    </location>
</feature>
<keyword evidence="3" id="KW-1185">Reference proteome</keyword>
<dbReference type="Proteomes" id="UP001501536">
    <property type="component" value="Unassembled WGS sequence"/>
</dbReference>
<keyword evidence="1" id="KW-1133">Transmembrane helix</keyword>
<evidence type="ECO:0000313" key="3">
    <source>
        <dbReference type="Proteomes" id="UP001501536"/>
    </source>
</evidence>
<dbReference type="EMBL" id="BAABCJ010000001">
    <property type="protein sequence ID" value="GAA3699251.1"/>
    <property type="molecule type" value="Genomic_DNA"/>
</dbReference>
<reference evidence="3" key="1">
    <citation type="journal article" date="2019" name="Int. J. Syst. Evol. Microbiol.">
        <title>The Global Catalogue of Microorganisms (GCM) 10K type strain sequencing project: providing services to taxonomists for standard genome sequencing and annotation.</title>
        <authorList>
            <consortium name="The Broad Institute Genomics Platform"/>
            <consortium name="The Broad Institute Genome Sequencing Center for Infectious Disease"/>
            <person name="Wu L."/>
            <person name="Ma J."/>
        </authorList>
    </citation>
    <scope>NUCLEOTIDE SEQUENCE [LARGE SCALE GENOMIC DNA]</scope>
    <source>
        <strain evidence="3">JCM 16961</strain>
    </source>
</reference>
<protein>
    <recommendedName>
        <fullName evidence="4">Chemotaxis protein</fullName>
    </recommendedName>
</protein>
<evidence type="ECO:0000256" key="1">
    <source>
        <dbReference type="SAM" id="Phobius"/>
    </source>
</evidence>
<evidence type="ECO:0000313" key="2">
    <source>
        <dbReference type="EMBL" id="GAA3699251.1"/>
    </source>
</evidence>
<organism evidence="2 3">
    <name type="scientific">Zhihengliuella alba</name>
    <dbReference type="NCBI Taxonomy" id="547018"/>
    <lineage>
        <taxon>Bacteria</taxon>
        <taxon>Bacillati</taxon>
        <taxon>Actinomycetota</taxon>
        <taxon>Actinomycetes</taxon>
        <taxon>Micrococcales</taxon>
        <taxon>Micrococcaceae</taxon>
        <taxon>Zhihengliuella</taxon>
    </lineage>
</organism>
<dbReference type="RefSeq" id="WP_344880885.1">
    <property type="nucleotide sequence ID" value="NZ_BAABCJ010000001.1"/>
</dbReference>